<reference evidence="9" key="1">
    <citation type="submission" date="2022-01" db="EMBL/GenBank/DDBJ databases">
        <authorList>
            <person name="King R."/>
        </authorList>
    </citation>
    <scope>NUCLEOTIDE SEQUENCE</scope>
</reference>
<dbReference type="Proteomes" id="UP001153620">
    <property type="component" value="Chromosome 3"/>
</dbReference>
<keyword evidence="4" id="KW-0805">Transcription regulation</keyword>
<organism evidence="9 10">
    <name type="scientific">Chironomus riparius</name>
    <dbReference type="NCBI Taxonomy" id="315576"/>
    <lineage>
        <taxon>Eukaryota</taxon>
        <taxon>Metazoa</taxon>
        <taxon>Ecdysozoa</taxon>
        <taxon>Arthropoda</taxon>
        <taxon>Hexapoda</taxon>
        <taxon>Insecta</taxon>
        <taxon>Pterygota</taxon>
        <taxon>Neoptera</taxon>
        <taxon>Endopterygota</taxon>
        <taxon>Diptera</taxon>
        <taxon>Nematocera</taxon>
        <taxon>Chironomoidea</taxon>
        <taxon>Chironomidae</taxon>
        <taxon>Chironominae</taxon>
        <taxon>Chironomus</taxon>
    </lineage>
</organism>
<accession>A0A9N9WX67</accession>
<dbReference type="OrthoDB" id="7790597at2759"/>
<keyword evidence="5" id="KW-0238">DNA-binding</keyword>
<evidence type="ECO:0000256" key="3">
    <source>
        <dbReference type="ARBA" id="ARBA00022553"/>
    </source>
</evidence>
<evidence type="ECO:0000256" key="4">
    <source>
        <dbReference type="ARBA" id="ARBA00023015"/>
    </source>
</evidence>
<gene>
    <name evidence="9" type="ORF">CHIRRI_LOCUS12332</name>
</gene>
<dbReference type="InterPro" id="IPR009057">
    <property type="entry name" value="Homeodomain-like_sf"/>
</dbReference>
<keyword evidence="7" id="KW-0539">Nucleus</keyword>
<name>A0A9N9WX67_9DIPT</name>
<dbReference type="SUPFAM" id="SSF46689">
    <property type="entry name" value="Homeodomain-like"/>
    <property type="match status" value="1"/>
</dbReference>
<dbReference type="Gene3D" id="1.10.10.60">
    <property type="entry name" value="Homeodomain-like"/>
    <property type="match status" value="1"/>
</dbReference>
<dbReference type="PROSITE" id="PS51253">
    <property type="entry name" value="HTH_CENPB"/>
    <property type="match status" value="1"/>
</dbReference>
<evidence type="ECO:0000313" key="10">
    <source>
        <dbReference type="Proteomes" id="UP001153620"/>
    </source>
</evidence>
<dbReference type="GO" id="GO:0003677">
    <property type="term" value="F:DNA binding"/>
    <property type="evidence" value="ECO:0007669"/>
    <property type="project" value="UniProtKB-KW"/>
</dbReference>
<reference evidence="9" key="2">
    <citation type="submission" date="2022-10" db="EMBL/GenBank/DDBJ databases">
        <authorList>
            <consortium name="ENA_rothamsted_submissions"/>
            <consortium name="culmorum"/>
            <person name="King R."/>
        </authorList>
    </citation>
    <scope>NUCLEOTIDE SEQUENCE</scope>
</reference>
<dbReference type="InterPro" id="IPR006600">
    <property type="entry name" value="HTH_CenpB_DNA-bd_dom"/>
</dbReference>
<evidence type="ECO:0000256" key="6">
    <source>
        <dbReference type="ARBA" id="ARBA00023163"/>
    </source>
</evidence>
<evidence type="ECO:0000256" key="1">
    <source>
        <dbReference type="ARBA" id="ARBA00004123"/>
    </source>
</evidence>
<dbReference type="EMBL" id="OU895879">
    <property type="protein sequence ID" value="CAG9809511.1"/>
    <property type="molecule type" value="Genomic_DNA"/>
</dbReference>
<keyword evidence="3" id="KW-0597">Phosphoprotein</keyword>
<evidence type="ECO:0000256" key="2">
    <source>
        <dbReference type="ARBA" id="ARBA00022473"/>
    </source>
</evidence>
<proteinExistence type="predicted"/>
<evidence type="ECO:0000256" key="7">
    <source>
        <dbReference type="ARBA" id="ARBA00023242"/>
    </source>
</evidence>
<dbReference type="InterPro" id="IPR051839">
    <property type="entry name" value="RD_transcriptional_regulator"/>
</dbReference>
<dbReference type="Pfam" id="PF04218">
    <property type="entry name" value="CENP-B_N"/>
    <property type="match status" value="1"/>
</dbReference>
<keyword evidence="6" id="KW-0804">Transcription</keyword>
<keyword evidence="10" id="KW-1185">Reference proteome</keyword>
<comment type="subcellular location">
    <subcellularLocation>
        <location evidence="1">Nucleus</location>
    </subcellularLocation>
</comment>
<protein>
    <recommendedName>
        <fullName evidence="8">HTH CENPB-type domain-containing protein</fullName>
    </recommendedName>
</protein>
<dbReference type="InterPro" id="IPR007889">
    <property type="entry name" value="HTH_Psq"/>
</dbReference>
<evidence type="ECO:0000259" key="8">
    <source>
        <dbReference type="PROSITE" id="PS51253"/>
    </source>
</evidence>
<sequence length="322" mass="37871">MACVACESYEKRITNVYRDEELKEKYEKLVGYQVIVDCFICDICNQKLVDALDFQQTCIRVYRKNNQNYDQYPKSSHNQSSELGSKEQEYFILQTADDDYTNEDQAGNQSQLIDNEFSVYEINEKELNFEESDKQSCSKTDDPKNELDIQECLIIEKQSEIDDTLMTFGDDQNISYLDDSKGSKKPRKSYTVEQKLKMIEYAEQNSNREAARKFNLNESTIRCFRRQKETLEGMNPNKSTNRHGTPYWPELEAKLKEWADKQATRPKMTEVKEEAIKISKSLGYENFSGSNTYIFKFMQRNKIETASPRPRKKLKLEHEEDM</sequence>
<dbReference type="AlphaFoldDB" id="A0A9N9WX67"/>
<dbReference type="GO" id="GO:0005634">
    <property type="term" value="C:nucleus"/>
    <property type="evidence" value="ECO:0007669"/>
    <property type="project" value="UniProtKB-SubCell"/>
</dbReference>
<dbReference type="PANTHER" id="PTHR33215:SF13">
    <property type="entry name" value="PROTEIN DISTAL ANTENNA"/>
    <property type="match status" value="1"/>
</dbReference>
<keyword evidence="2" id="KW-0217">Developmental protein</keyword>
<evidence type="ECO:0000313" key="9">
    <source>
        <dbReference type="EMBL" id="CAG9809511.1"/>
    </source>
</evidence>
<feature type="domain" description="HTH CENPB-type" evidence="8">
    <location>
        <begin position="239"/>
        <end position="307"/>
    </location>
</feature>
<dbReference type="Pfam" id="PF03221">
    <property type="entry name" value="HTH_Tnp_Tc5"/>
    <property type="match status" value="1"/>
</dbReference>
<evidence type="ECO:0000256" key="5">
    <source>
        <dbReference type="ARBA" id="ARBA00023125"/>
    </source>
</evidence>
<dbReference type="PANTHER" id="PTHR33215">
    <property type="entry name" value="PROTEIN DISTAL ANTENNA"/>
    <property type="match status" value="1"/>
</dbReference>